<keyword evidence="2 7" id="KW-0813">Transport</keyword>
<keyword evidence="6 7" id="KW-0408">Iron</keyword>
<organism evidence="10 11">
    <name type="scientific">Antrihabitans cavernicola</name>
    <dbReference type="NCBI Taxonomy" id="2495913"/>
    <lineage>
        <taxon>Bacteria</taxon>
        <taxon>Bacillati</taxon>
        <taxon>Actinomycetota</taxon>
        <taxon>Actinomycetes</taxon>
        <taxon>Mycobacteriales</taxon>
        <taxon>Nocardiaceae</taxon>
        <taxon>Antrihabitans</taxon>
    </lineage>
</organism>
<gene>
    <name evidence="10" type="ORF">FOY51_25585</name>
</gene>
<dbReference type="EMBL" id="VLNY01000024">
    <property type="protein sequence ID" value="KAA0017016.1"/>
    <property type="molecule type" value="Genomic_DNA"/>
</dbReference>
<dbReference type="Pfam" id="PF01152">
    <property type="entry name" value="Bac_globin"/>
    <property type="match status" value="1"/>
</dbReference>
<dbReference type="GO" id="GO:0046872">
    <property type="term" value="F:metal ion binding"/>
    <property type="evidence" value="ECO:0007669"/>
    <property type="project" value="UniProtKB-UniRule"/>
</dbReference>
<evidence type="ECO:0000313" key="10">
    <source>
        <dbReference type="EMBL" id="KAA0017016.1"/>
    </source>
</evidence>
<comment type="caution">
    <text evidence="10">The sequence shown here is derived from an EMBL/GenBank/DDBJ whole genome shotgun (WGS) entry which is preliminary data.</text>
</comment>
<comment type="similarity">
    <text evidence="1 7">Belongs to the truncated hemoglobin family. Group I subfamily.</text>
</comment>
<keyword evidence="5 7" id="KW-0479">Metal-binding</keyword>
<evidence type="ECO:0000256" key="5">
    <source>
        <dbReference type="ARBA" id="ARBA00022723"/>
    </source>
</evidence>
<evidence type="ECO:0000256" key="8">
    <source>
        <dbReference type="PIRSR" id="PIRSR002030-1"/>
    </source>
</evidence>
<keyword evidence="11" id="KW-1185">Reference proteome</keyword>
<keyword evidence="4 7" id="KW-0561">Oxygen transport</keyword>
<dbReference type="GO" id="GO:0019825">
    <property type="term" value="F:oxygen binding"/>
    <property type="evidence" value="ECO:0007669"/>
    <property type="project" value="InterPro"/>
</dbReference>
<dbReference type="PROSITE" id="PS01213">
    <property type="entry name" value="GLOBIN_FAM_2"/>
    <property type="match status" value="1"/>
</dbReference>
<name>A0A5A7S5L8_9NOCA</name>
<dbReference type="InterPro" id="IPR016339">
    <property type="entry name" value="Hemoglobin_trunc_I"/>
</dbReference>
<dbReference type="InterPro" id="IPR009050">
    <property type="entry name" value="Globin-like_sf"/>
</dbReference>
<evidence type="ECO:0000256" key="6">
    <source>
        <dbReference type="ARBA" id="ARBA00023004"/>
    </source>
</evidence>
<comment type="cofactor">
    <cofactor evidence="8">
        <name>heme</name>
        <dbReference type="ChEBI" id="CHEBI:30413"/>
    </cofactor>
    <text evidence="8">Binds 1 heme group per subunit.</text>
</comment>
<dbReference type="Gene3D" id="1.10.490.10">
    <property type="entry name" value="Globins"/>
    <property type="match status" value="1"/>
</dbReference>
<dbReference type="AlphaFoldDB" id="A0A5A7S5L8"/>
<evidence type="ECO:0000256" key="9">
    <source>
        <dbReference type="PIRSR" id="PIRSR601486-1"/>
    </source>
</evidence>
<sequence>MTPSIYQRIGGGQAIEAVVVDFYDRILDDRHLSGFFTGANVSRLKGRQTEFFCAALGGPEPYTGASLPDVHRGRAITQAHFDRVATHLGAALTAAGVSPAVIDEVLTTVAPLADDIVSSRPEN</sequence>
<dbReference type="RefSeq" id="WP_149433101.1">
    <property type="nucleotide sequence ID" value="NZ_VLNY01000024.1"/>
</dbReference>
<dbReference type="InterPro" id="IPR012292">
    <property type="entry name" value="Globin/Proto"/>
</dbReference>
<dbReference type="InterPro" id="IPR019795">
    <property type="entry name" value="Globin_bac-like_CS"/>
</dbReference>
<protein>
    <recommendedName>
        <fullName evidence="7">Group 1 truncated hemoglobin</fullName>
    </recommendedName>
</protein>
<dbReference type="OrthoDB" id="9798157at2"/>
<evidence type="ECO:0000313" key="11">
    <source>
        <dbReference type="Proteomes" id="UP000322244"/>
    </source>
</evidence>
<dbReference type="SUPFAM" id="SSF46458">
    <property type="entry name" value="Globin-like"/>
    <property type="match status" value="1"/>
</dbReference>
<accession>A0A5A7S5L8</accession>
<dbReference type="Proteomes" id="UP000322244">
    <property type="component" value="Unassembled WGS sequence"/>
</dbReference>
<reference evidence="10 11" key="1">
    <citation type="submission" date="2019-07" db="EMBL/GenBank/DDBJ databases">
        <title>Rhodococcus cavernicolus sp. nov., isolated from a cave.</title>
        <authorList>
            <person name="Lee S.D."/>
        </authorList>
    </citation>
    <scope>NUCLEOTIDE SEQUENCE [LARGE SCALE GENOMIC DNA]</scope>
    <source>
        <strain evidence="10 11">C1-24</strain>
    </source>
</reference>
<evidence type="ECO:0000256" key="7">
    <source>
        <dbReference type="PIRNR" id="PIRNR002030"/>
    </source>
</evidence>
<evidence type="ECO:0000256" key="2">
    <source>
        <dbReference type="ARBA" id="ARBA00022448"/>
    </source>
</evidence>
<feature type="binding site" description="proximal binding residue" evidence="8">
    <location>
        <position position="71"/>
    </location>
    <ligand>
        <name>heme</name>
        <dbReference type="ChEBI" id="CHEBI:30413"/>
    </ligand>
    <ligandPart>
        <name>Fe</name>
        <dbReference type="ChEBI" id="CHEBI:18248"/>
    </ligandPart>
</feature>
<evidence type="ECO:0000256" key="1">
    <source>
        <dbReference type="ARBA" id="ARBA00009660"/>
    </source>
</evidence>
<proteinExistence type="inferred from homology"/>
<evidence type="ECO:0000256" key="4">
    <source>
        <dbReference type="ARBA" id="ARBA00022621"/>
    </source>
</evidence>
<dbReference type="GO" id="GO:0020037">
    <property type="term" value="F:heme binding"/>
    <property type="evidence" value="ECO:0007669"/>
    <property type="project" value="InterPro"/>
</dbReference>
<evidence type="ECO:0000256" key="3">
    <source>
        <dbReference type="ARBA" id="ARBA00022617"/>
    </source>
</evidence>
<dbReference type="GO" id="GO:0005344">
    <property type="term" value="F:oxygen carrier activity"/>
    <property type="evidence" value="ECO:0007669"/>
    <property type="project" value="UniProtKB-UniRule"/>
</dbReference>
<dbReference type="CDD" id="cd00454">
    <property type="entry name" value="TrHb1_N"/>
    <property type="match status" value="1"/>
</dbReference>
<dbReference type="InterPro" id="IPR001486">
    <property type="entry name" value="Hemoglobin_trunc"/>
</dbReference>
<dbReference type="PIRSF" id="PIRSF002030">
    <property type="entry name" value="Globin_Protozoa/Cyanobacteria"/>
    <property type="match status" value="1"/>
</dbReference>
<feature type="binding site" description="distal binding residue" evidence="9">
    <location>
        <position position="71"/>
    </location>
    <ligand>
        <name>heme</name>
        <dbReference type="ChEBI" id="CHEBI:30413"/>
    </ligand>
    <ligandPart>
        <name>Fe</name>
        <dbReference type="ChEBI" id="CHEBI:18248"/>
    </ligandPart>
</feature>
<keyword evidence="3 7" id="KW-0349">Heme</keyword>